<keyword evidence="3" id="KW-1185">Reference proteome</keyword>
<protein>
    <submittedName>
        <fullName evidence="2">Uncharacterized protein</fullName>
    </submittedName>
</protein>
<dbReference type="RefSeq" id="WP_123933069.1">
    <property type="nucleotide sequence ID" value="NZ_CP033897.1"/>
</dbReference>
<feature type="transmembrane region" description="Helical" evidence="1">
    <location>
        <begin position="109"/>
        <end position="130"/>
    </location>
</feature>
<feature type="transmembrane region" description="Helical" evidence="1">
    <location>
        <begin position="442"/>
        <end position="466"/>
    </location>
</feature>
<dbReference type="EMBL" id="CP033897">
    <property type="protein sequence ID" value="AZA10617.1"/>
    <property type="molecule type" value="Genomic_DNA"/>
</dbReference>
<feature type="transmembrane region" description="Helical" evidence="1">
    <location>
        <begin position="223"/>
        <end position="246"/>
    </location>
</feature>
<feature type="transmembrane region" description="Helical" evidence="1">
    <location>
        <begin position="393"/>
        <end position="421"/>
    </location>
</feature>
<reference evidence="2 3" key="1">
    <citation type="submission" date="2018-11" db="EMBL/GenBank/DDBJ databases">
        <authorList>
            <person name="Kleinhagauer T."/>
            <person name="Glaeser S.P."/>
            <person name="Spergser J."/>
            <person name="Ruckert C."/>
            <person name="Kaempfer P."/>
            <person name="Busse H.-J."/>
        </authorList>
    </citation>
    <scope>NUCLEOTIDE SEQUENCE [LARGE SCALE GENOMIC DNA]</scope>
    <source>
        <strain evidence="2 3">W8</strain>
    </source>
</reference>
<feature type="transmembrane region" description="Helical" evidence="1">
    <location>
        <begin position="366"/>
        <end position="387"/>
    </location>
</feature>
<organism evidence="2 3">
    <name type="scientific">Corynebacterium gerontici</name>
    <dbReference type="NCBI Taxonomy" id="2079234"/>
    <lineage>
        <taxon>Bacteria</taxon>
        <taxon>Bacillati</taxon>
        <taxon>Actinomycetota</taxon>
        <taxon>Actinomycetes</taxon>
        <taxon>Mycobacteriales</taxon>
        <taxon>Corynebacteriaceae</taxon>
        <taxon>Corynebacterium</taxon>
    </lineage>
</organism>
<feature type="transmembrane region" description="Helical" evidence="1">
    <location>
        <begin position="54"/>
        <end position="73"/>
    </location>
</feature>
<evidence type="ECO:0000313" key="3">
    <source>
        <dbReference type="Proteomes" id="UP000271587"/>
    </source>
</evidence>
<feature type="transmembrane region" description="Helical" evidence="1">
    <location>
        <begin position="324"/>
        <end position="345"/>
    </location>
</feature>
<feature type="transmembrane region" description="Helical" evidence="1">
    <location>
        <begin position="26"/>
        <end position="48"/>
    </location>
</feature>
<keyword evidence="1" id="KW-0472">Membrane</keyword>
<feature type="transmembrane region" description="Helical" evidence="1">
    <location>
        <begin position="136"/>
        <end position="157"/>
    </location>
</feature>
<dbReference type="AlphaFoldDB" id="A0A3G6IY83"/>
<feature type="transmembrane region" description="Helical" evidence="1">
    <location>
        <begin position="297"/>
        <end position="318"/>
    </location>
</feature>
<proteinExistence type="predicted"/>
<accession>A0A3G6IY83</accession>
<feature type="transmembrane region" description="Helical" evidence="1">
    <location>
        <begin position="472"/>
        <end position="498"/>
    </location>
</feature>
<dbReference type="Proteomes" id="UP000271587">
    <property type="component" value="Chromosome"/>
</dbReference>
<keyword evidence="1" id="KW-0812">Transmembrane</keyword>
<keyword evidence="1" id="KW-1133">Transmembrane helix</keyword>
<evidence type="ECO:0000256" key="1">
    <source>
        <dbReference type="SAM" id="Phobius"/>
    </source>
</evidence>
<dbReference type="KEGG" id="cgk:CGERO_01415"/>
<feature type="transmembrane region" description="Helical" evidence="1">
    <location>
        <begin position="169"/>
        <end position="189"/>
    </location>
</feature>
<name>A0A3G6IY83_9CORY</name>
<dbReference type="OrthoDB" id="3261041at2"/>
<gene>
    <name evidence="2" type="ORF">CGERO_01415</name>
</gene>
<sequence>MSLTKALVSTQFTLWKRLLKAQKMTIFQVVVVILYSMAAAVGLAFMLAFEGLEAMVGVSSLGIVLLWIFQYTVPSPEHQIDLERFIALPLQPRKLRVPMILIELIQSRGIAALGCSLITAVGGSFGLANAGHAGLIPVYVLGIAVSFGTALLGVAAIRTVSSGGSEKSRTYRGLGGALVFAVLYFALLANADWTKLISLSKYLAWTPFGAAIGPTSFSLEGNIAFAVLSGVLALVYLGACWVLILMGIRNELREVSVGAQASSKSSSSALMVGRLPYTDFWALVSRQIRYMRRDSRMVIGMVSIGIMALGFFLVGAFSDTSLHWTAGLLVMLLPTQGANIFGYNGPANWSVMVTPTKPSTQLRAETLSFGLISAPLLAMYIVALGFVESFSALWLAVSVAIVCGAAGAVVVSMLLSSLNAYPTSKPGTSLMKDRSGQNTNAMITGIVGLVAFIPLVGPGLGLMLYGANAGGAAWMAAGAAVCLVSVALLAVFGVRIALKRADRSMPEIFFKVQRWV</sequence>
<evidence type="ECO:0000313" key="2">
    <source>
        <dbReference type="EMBL" id="AZA10617.1"/>
    </source>
</evidence>